<evidence type="ECO:0000256" key="6">
    <source>
        <dbReference type="ARBA" id="ARBA00023136"/>
    </source>
</evidence>
<dbReference type="PANTHER" id="PTHR30353:SF15">
    <property type="entry name" value="INNER MEMBRANE PROTEIN YABI"/>
    <property type="match status" value="1"/>
</dbReference>
<dbReference type="Pfam" id="PF01569">
    <property type="entry name" value="PAP2"/>
    <property type="match status" value="1"/>
</dbReference>
<dbReference type="PANTHER" id="PTHR30353">
    <property type="entry name" value="INNER MEMBRANE PROTEIN DEDA-RELATED"/>
    <property type="match status" value="1"/>
</dbReference>
<dbReference type="Pfam" id="PF09335">
    <property type="entry name" value="VTT_dom"/>
    <property type="match status" value="1"/>
</dbReference>
<comment type="subcellular location">
    <subcellularLocation>
        <location evidence="1">Cell membrane</location>
        <topology evidence="1">Multi-pass membrane protein</topology>
    </subcellularLocation>
</comment>
<dbReference type="RefSeq" id="WP_183165505.1">
    <property type="nucleotide sequence ID" value="NZ_JACHXI010000003.1"/>
</dbReference>
<dbReference type="GO" id="GO:0005886">
    <property type="term" value="C:plasma membrane"/>
    <property type="evidence" value="ECO:0007669"/>
    <property type="project" value="UniProtKB-SubCell"/>
</dbReference>
<evidence type="ECO:0000256" key="1">
    <source>
        <dbReference type="ARBA" id="ARBA00004651"/>
    </source>
</evidence>
<organism evidence="9 10">
    <name type="scientific">Azomonas macrocytogenes</name>
    <name type="common">Azotobacter macrocytogenes</name>
    <dbReference type="NCBI Taxonomy" id="69962"/>
    <lineage>
        <taxon>Bacteria</taxon>
        <taxon>Pseudomonadati</taxon>
        <taxon>Pseudomonadota</taxon>
        <taxon>Gammaproteobacteria</taxon>
        <taxon>Pseudomonadales</taxon>
        <taxon>Pseudomonadaceae</taxon>
        <taxon>Azomonas</taxon>
    </lineage>
</organism>
<dbReference type="InterPro" id="IPR000326">
    <property type="entry name" value="PAP2/HPO"/>
</dbReference>
<keyword evidence="9" id="KW-0378">Hydrolase</keyword>
<feature type="transmembrane region" description="Helical" evidence="7">
    <location>
        <begin position="410"/>
        <end position="429"/>
    </location>
</feature>
<dbReference type="InterPro" id="IPR036938">
    <property type="entry name" value="PAP2/HPO_sf"/>
</dbReference>
<dbReference type="SMART" id="SM00014">
    <property type="entry name" value="acidPPc"/>
    <property type="match status" value="1"/>
</dbReference>
<dbReference type="GO" id="GO:0050380">
    <property type="term" value="F:undecaprenyl-diphosphatase activity"/>
    <property type="evidence" value="ECO:0007669"/>
    <property type="project" value="UniProtKB-EC"/>
</dbReference>
<gene>
    <name evidence="9" type="ORF">FHR87_000893</name>
</gene>
<accession>A0A839T1M6</accession>
<evidence type="ECO:0000313" key="10">
    <source>
        <dbReference type="Proteomes" id="UP000549250"/>
    </source>
</evidence>
<comment type="similarity">
    <text evidence="2">Belongs to the DedA family.</text>
</comment>
<feature type="transmembrane region" description="Helical" evidence="7">
    <location>
        <begin position="284"/>
        <end position="300"/>
    </location>
</feature>
<feature type="transmembrane region" description="Helical" evidence="7">
    <location>
        <begin position="207"/>
        <end position="228"/>
    </location>
</feature>
<keyword evidence="3" id="KW-1003">Cell membrane</keyword>
<dbReference type="SUPFAM" id="SSF48317">
    <property type="entry name" value="Acid phosphatase/Vanadium-dependent haloperoxidase"/>
    <property type="match status" value="1"/>
</dbReference>
<protein>
    <submittedName>
        <fullName evidence="9">Undecaprenyl-diphosphatase</fullName>
        <ecNumber evidence="9">3.6.1.27</ecNumber>
    </submittedName>
</protein>
<keyword evidence="4 7" id="KW-0812">Transmembrane</keyword>
<evidence type="ECO:0000259" key="8">
    <source>
        <dbReference type="SMART" id="SM00014"/>
    </source>
</evidence>
<keyword evidence="10" id="KW-1185">Reference proteome</keyword>
<feature type="transmembrane region" description="Helical" evidence="7">
    <location>
        <begin position="59"/>
        <end position="80"/>
    </location>
</feature>
<dbReference type="EMBL" id="JACHXI010000003">
    <property type="protein sequence ID" value="MBB3102510.1"/>
    <property type="molecule type" value="Genomic_DNA"/>
</dbReference>
<evidence type="ECO:0000256" key="4">
    <source>
        <dbReference type="ARBA" id="ARBA00022692"/>
    </source>
</evidence>
<feature type="transmembrane region" description="Helical" evidence="7">
    <location>
        <begin position="181"/>
        <end position="200"/>
    </location>
</feature>
<feature type="transmembrane region" description="Helical" evidence="7">
    <location>
        <begin position="320"/>
        <end position="339"/>
    </location>
</feature>
<feature type="transmembrane region" description="Helical" evidence="7">
    <location>
        <begin position="378"/>
        <end position="398"/>
    </location>
</feature>
<feature type="domain" description="Phosphatidic acid phosphatase type 2/haloperoxidase" evidence="8">
    <location>
        <begin position="283"/>
        <end position="393"/>
    </location>
</feature>
<evidence type="ECO:0000256" key="2">
    <source>
        <dbReference type="ARBA" id="ARBA00010792"/>
    </source>
</evidence>
<dbReference type="InterPro" id="IPR032818">
    <property type="entry name" value="DedA-like"/>
</dbReference>
<reference evidence="9 10" key="1">
    <citation type="submission" date="2020-08" db="EMBL/GenBank/DDBJ databases">
        <title>Genomic Encyclopedia of Type Strains, Phase III (KMG-III): the genomes of soil and plant-associated and newly described type strains.</title>
        <authorList>
            <person name="Whitman W."/>
        </authorList>
    </citation>
    <scope>NUCLEOTIDE SEQUENCE [LARGE SCALE GENOMIC DNA]</scope>
    <source>
        <strain evidence="9 10">CECT 4462</strain>
    </source>
</reference>
<evidence type="ECO:0000256" key="7">
    <source>
        <dbReference type="SAM" id="Phobius"/>
    </source>
</evidence>
<dbReference type="Gene3D" id="1.20.144.10">
    <property type="entry name" value="Phosphatidic acid phosphatase type 2/haloperoxidase"/>
    <property type="match status" value="2"/>
</dbReference>
<proteinExistence type="inferred from homology"/>
<comment type="caution">
    <text evidence="9">The sequence shown here is derived from an EMBL/GenBank/DDBJ whole genome shotgun (WGS) entry which is preliminary data.</text>
</comment>
<dbReference type="AlphaFoldDB" id="A0A839T1M6"/>
<feature type="transmembrane region" description="Helical" evidence="7">
    <location>
        <begin position="351"/>
        <end position="372"/>
    </location>
</feature>
<feature type="transmembrane region" description="Helical" evidence="7">
    <location>
        <begin position="18"/>
        <end position="39"/>
    </location>
</feature>
<evidence type="ECO:0000313" key="9">
    <source>
        <dbReference type="EMBL" id="MBB3102510.1"/>
    </source>
</evidence>
<sequence>MSEWFDAISQWLAGHPQWLGLVLLLICFGECLAMVGLLIPGTLLLFPVTTLAGSGVLNLSTALLLAFIGSLAGVLVSYALGRRYHQTIRQLPLLRDHPEWLLSAELYLDRYGATSLIVGHFIGPLRPMLPLAAGMLDMSFGRFLAASLVASAGWPLIYLMPGWATGAAIRLPLPEGFWREAGIIATVLVLLIGISFYCSLHKLRRVTLLIAGLCGSSLLVLTISWPHLTEFDQGLMAVIQQERTVTLDRVMIFITRFGDGNIQMTAGILLAVLLLALRQWRPALFASIVLLSSALANSALKHTFARSRPEILLDPLTSYSFPSSHSSASFAFFLVLGTLAGREQPTRLRMICLLLACLPACLIALSRIYLGVHWPTDILGGALLSATFCATALALLQWRTPLPPPSHRAWSLILPACLGLLVAYALWQLPTGAELYRYK</sequence>
<name>A0A839T1M6_AZOMA</name>
<evidence type="ECO:0000256" key="5">
    <source>
        <dbReference type="ARBA" id="ARBA00022989"/>
    </source>
</evidence>
<evidence type="ECO:0000256" key="3">
    <source>
        <dbReference type="ARBA" id="ARBA00022475"/>
    </source>
</evidence>
<keyword evidence="5 7" id="KW-1133">Transmembrane helix</keyword>
<dbReference type="Proteomes" id="UP000549250">
    <property type="component" value="Unassembled WGS sequence"/>
</dbReference>
<dbReference type="EC" id="3.6.1.27" evidence="9"/>
<dbReference type="InterPro" id="IPR032816">
    <property type="entry name" value="VTT_dom"/>
</dbReference>
<feature type="transmembrane region" description="Helical" evidence="7">
    <location>
        <begin position="143"/>
        <end position="161"/>
    </location>
</feature>
<feature type="transmembrane region" description="Helical" evidence="7">
    <location>
        <begin position="260"/>
        <end position="277"/>
    </location>
</feature>
<keyword evidence="6 7" id="KW-0472">Membrane</keyword>